<name>A0AAW0DLT2_9AGAR</name>
<organism evidence="1 2">
    <name type="scientific">Favolaschia claudopus</name>
    <dbReference type="NCBI Taxonomy" id="2862362"/>
    <lineage>
        <taxon>Eukaryota</taxon>
        <taxon>Fungi</taxon>
        <taxon>Dikarya</taxon>
        <taxon>Basidiomycota</taxon>
        <taxon>Agaricomycotina</taxon>
        <taxon>Agaricomycetes</taxon>
        <taxon>Agaricomycetidae</taxon>
        <taxon>Agaricales</taxon>
        <taxon>Marasmiineae</taxon>
        <taxon>Mycenaceae</taxon>
        <taxon>Favolaschia</taxon>
    </lineage>
</organism>
<accession>A0AAW0DLT2</accession>
<keyword evidence="2" id="KW-1185">Reference proteome</keyword>
<evidence type="ECO:0000313" key="1">
    <source>
        <dbReference type="EMBL" id="KAK7053553.1"/>
    </source>
</evidence>
<dbReference type="EMBL" id="JAWWNJ010000006">
    <property type="protein sequence ID" value="KAK7053553.1"/>
    <property type="molecule type" value="Genomic_DNA"/>
</dbReference>
<sequence>MTNFNNPTTAGAERSAAAAAYNNADLASAFQAVLNALASYDLSRADANTVNAFQTVLDTLASVNQARSEALRTEALGSSVYSLSSVTESSLGSSVAGSPRSRSPPSFGFAAGATPGLFGAAPIFPAPNQNIDTPAISNNPALSTTPPYLSTTAPWVAGTLYIVVPPQRLAAIPEPGGEDRRWYSIYKGKFVGVTASNGLALAATVGVSGGQMSSWKTQALALAAFNEAIDFHTVAVVV</sequence>
<reference evidence="1 2" key="1">
    <citation type="journal article" date="2024" name="J Genomics">
        <title>Draft genome sequencing and assembly of Favolaschia claudopus CIRM-BRFM 2984 isolated from oak limbs.</title>
        <authorList>
            <person name="Navarro D."/>
            <person name="Drula E."/>
            <person name="Chaduli D."/>
            <person name="Cazenave R."/>
            <person name="Ahrendt S."/>
            <person name="Wang J."/>
            <person name="Lipzen A."/>
            <person name="Daum C."/>
            <person name="Barry K."/>
            <person name="Grigoriev I.V."/>
            <person name="Favel A."/>
            <person name="Rosso M.N."/>
            <person name="Martin F."/>
        </authorList>
    </citation>
    <scope>NUCLEOTIDE SEQUENCE [LARGE SCALE GENOMIC DNA]</scope>
    <source>
        <strain evidence="1 2">CIRM-BRFM 2984</strain>
    </source>
</reference>
<dbReference type="AlphaFoldDB" id="A0AAW0DLT2"/>
<comment type="caution">
    <text evidence="1">The sequence shown here is derived from an EMBL/GenBank/DDBJ whole genome shotgun (WGS) entry which is preliminary data.</text>
</comment>
<proteinExistence type="predicted"/>
<gene>
    <name evidence="1" type="ORF">R3P38DRAFT_3170894</name>
</gene>
<evidence type="ECO:0000313" key="2">
    <source>
        <dbReference type="Proteomes" id="UP001362999"/>
    </source>
</evidence>
<protein>
    <submittedName>
        <fullName evidence="1">Uncharacterized protein</fullName>
    </submittedName>
</protein>
<dbReference type="Proteomes" id="UP001362999">
    <property type="component" value="Unassembled WGS sequence"/>
</dbReference>